<keyword evidence="2" id="KW-1185">Reference proteome</keyword>
<dbReference type="AlphaFoldDB" id="A0A3S4NNH4"/>
<dbReference type="EMBL" id="LR134313">
    <property type="protein sequence ID" value="VEF01021.1"/>
    <property type="molecule type" value="Genomic_DNA"/>
</dbReference>
<name>A0A3S4NNH4_9NEIS</name>
<gene>
    <name evidence="1" type="ORF">NCTC10296_01165</name>
</gene>
<dbReference type="STRING" id="493.BWD07_01820"/>
<reference evidence="1 2" key="1">
    <citation type="submission" date="2018-12" db="EMBL/GenBank/DDBJ databases">
        <authorList>
            <consortium name="Pathogen Informatics"/>
        </authorList>
    </citation>
    <scope>NUCLEOTIDE SEQUENCE [LARGE SCALE GENOMIC DNA]</scope>
    <source>
        <strain evidence="1 2">NCTC10296</strain>
    </source>
</reference>
<proteinExistence type="predicted"/>
<evidence type="ECO:0000313" key="2">
    <source>
        <dbReference type="Proteomes" id="UP000279284"/>
    </source>
</evidence>
<protein>
    <submittedName>
        <fullName evidence="1">Uncharacterized protein</fullName>
    </submittedName>
</protein>
<organism evidence="1 2">
    <name type="scientific">Neisseria canis</name>
    <dbReference type="NCBI Taxonomy" id="493"/>
    <lineage>
        <taxon>Bacteria</taxon>
        <taxon>Pseudomonadati</taxon>
        <taxon>Pseudomonadota</taxon>
        <taxon>Betaproteobacteria</taxon>
        <taxon>Neisseriales</taxon>
        <taxon>Neisseriaceae</taxon>
        <taxon>Neisseria</taxon>
    </lineage>
</organism>
<evidence type="ECO:0000313" key="1">
    <source>
        <dbReference type="EMBL" id="VEF01021.1"/>
    </source>
</evidence>
<dbReference type="Proteomes" id="UP000279284">
    <property type="component" value="Chromosome"/>
</dbReference>
<dbReference type="RefSeq" id="WP_126326646.1">
    <property type="nucleotide sequence ID" value="NZ_CAUJPY010000022.1"/>
</dbReference>
<sequence length="99" mass="10873">MMNYTNNLPYSKLMVQAQANIKNLKPNQLTQAKELLALMKAESNGATSLYKAVLEAAKAGVEPTLVLQQARIAIQQHQADIQALSHAIARQDSVTERRG</sequence>
<accession>A0A3S4NNH4</accession>
<dbReference type="KEGG" id="nci:NCTC10296_01165"/>